<dbReference type="AlphaFoldDB" id="A0A8J3XST0"/>
<dbReference type="InterPro" id="IPR000792">
    <property type="entry name" value="Tscrpt_reg_LuxR_C"/>
</dbReference>
<dbReference type="Pfam" id="PF00196">
    <property type="entry name" value="GerE"/>
    <property type="match status" value="1"/>
</dbReference>
<evidence type="ECO:0000313" key="8">
    <source>
        <dbReference type="EMBL" id="GII53572.1"/>
    </source>
</evidence>
<protein>
    <submittedName>
        <fullName evidence="8">DNA-binding response regulator</fullName>
    </submittedName>
</protein>
<dbReference type="SUPFAM" id="SSF46894">
    <property type="entry name" value="C-terminal effector domain of the bipartite response regulators"/>
    <property type="match status" value="1"/>
</dbReference>
<feature type="modified residue" description="4-aspartylphosphate" evidence="5">
    <location>
        <position position="54"/>
    </location>
</feature>
<organism evidence="8 9">
    <name type="scientific">Planotetraspora thailandica</name>
    <dbReference type="NCBI Taxonomy" id="487172"/>
    <lineage>
        <taxon>Bacteria</taxon>
        <taxon>Bacillati</taxon>
        <taxon>Actinomycetota</taxon>
        <taxon>Actinomycetes</taxon>
        <taxon>Streptosporangiales</taxon>
        <taxon>Streptosporangiaceae</taxon>
        <taxon>Planotetraspora</taxon>
    </lineage>
</organism>
<dbReference type="PRINTS" id="PR00038">
    <property type="entry name" value="HTHLUXR"/>
</dbReference>
<feature type="domain" description="HTH luxR-type" evidence="6">
    <location>
        <begin position="146"/>
        <end position="211"/>
    </location>
</feature>
<name>A0A8J3XST0_9ACTN</name>
<dbReference type="RefSeq" id="WP_203943827.1">
    <property type="nucleotide sequence ID" value="NZ_BOOR01000010.1"/>
</dbReference>
<accession>A0A8J3XST0</accession>
<evidence type="ECO:0000256" key="5">
    <source>
        <dbReference type="PROSITE-ProRule" id="PRU00169"/>
    </source>
</evidence>
<keyword evidence="3 8" id="KW-0238">DNA-binding</keyword>
<dbReference type="InterPro" id="IPR016032">
    <property type="entry name" value="Sig_transdc_resp-reg_C-effctor"/>
</dbReference>
<dbReference type="InterPro" id="IPR058245">
    <property type="entry name" value="NreC/VraR/RcsB-like_REC"/>
</dbReference>
<keyword evidence="1 5" id="KW-0597">Phosphoprotein</keyword>
<evidence type="ECO:0000256" key="2">
    <source>
        <dbReference type="ARBA" id="ARBA00023015"/>
    </source>
</evidence>
<dbReference type="CDD" id="cd06170">
    <property type="entry name" value="LuxR_C_like"/>
    <property type="match status" value="1"/>
</dbReference>
<dbReference type="GO" id="GO:0006355">
    <property type="term" value="P:regulation of DNA-templated transcription"/>
    <property type="evidence" value="ECO:0007669"/>
    <property type="project" value="InterPro"/>
</dbReference>
<comment type="caution">
    <text evidence="8">The sequence shown here is derived from an EMBL/GenBank/DDBJ whole genome shotgun (WGS) entry which is preliminary data.</text>
</comment>
<proteinExistence type="predicted"/>
<reference evidence="8" key="1">
    <citation type="submission" date="2021-01" db="EMBL/GenBank/DDBJ databases">
        <title>Whole genome shotgun sequence of Planotetraspora thailandica NBRC 104271.</title>
        <authorList>
            <person name="Komaki H."/>
            <person name="Tamura T."/>
        </authorList>
    </citation>
    <scope>NUCLEOTIDE SEQUENCE</scope>
    <source>
        <strain evidence="8">NBRC 104271</strain>
    </source>
</reference>
<dbReference type="SMART" id="SM00448">
    <property type="entry name" value="REC"/>
    <property type="match status" value="1"/>
</dbReference>
<dbReference type="CDD" id="cd17535">
    <property type="entry name" value="REC_NarL-like"/>
    <property type="match status" value="1"/>
</dbReference>
<dbReference type="PANTHER" id="PTHR43214:SF24">
    <property type="entry name" value="TRANSCRIPTIONAL REGULATORY PROTEIN NARL-RELATED"/>
    <property type="match status" value="1"/>
</dbReference>
<evidence type="ECO:0000259" key="7">
    <source>
        <dbReference type="PROSITE" id="PS50110"/>
    </source>
</evidence>
<dbReference type="SMART" id="SM00421">
    <property type="entry name" value="HTH_LUXR"/>
    <property type="match status" value="1"/>
</dbReference>
<dbReference type="PROSITE" id="PS50043">
    <property type="entry name" value="HTH_LUXR_2"/>
    <property type="match status" value="1"/>
</dbReference>
<keyword evidence="2" id="KW-0805">Transcription regulation</keyword>
<evidence type="ECO:0000313" key="9">
    <source>
        <dbReference type="Proteomes" id="UP000605992"/>
    </source>
</evidence>
<dbReference type="InterPro" id="IPR039420">
    <property type="entry name" value="WalR-like"/>
</dbReference>
<dbReference type="GO" id="GO:0000160">
    <property type="term" value="P:phosphorelay signal transduction system"/>
    <property type="evidence" value="ECO:0007669"/>
    <property type="project" value="InterPro"/>
</dbReference>
<dbReference type="InterPro" id="IPR011006">
    <property type="entry name" value="CheY-like_superfamily"/>
</dbReference>
<dbReference type="InterPro" id="IPR001789">
    <property type="entry name" value="Sig_transdc_resp-reg_receiver"/>
</dbReference>
<dbReference type="Pfam" id="PF00072">
    <property type="entry name" value="Response_reg"/>
    <property type="match status" value="1"/>
</dbReference>
<keyword evidence="9" id="KW-1185">Reference proteome</keyword>
<dbReference type="Gene3D" id="3.40.50.2300">
    <property type="match status" value="1"/>
</dbReference>
<dbReference type="EMBL" id="BOOR01000010">
    <property type="protein sequence ID" value="GII53572.1"/>
    <property type="molecule type" value="Genomic_DNA"/>
</dbReference>
<evidence type="ECO:0000256" key="1">
    <source>
        <dbReference type="ARBA" id="ARBA00022553"/>
    </source>
</evidence>
<evidence type="ECO:0000259" key="6">
    <source>
        <dbReference type="PROSITE" id="PS50043"/>
    </source>
</evidence>
<gene>
    <name evidence="8" type="ORF">Pth03_19610</name>
</gene>
<keyword evidence="4" id="KW-0804">Transcription</keyword>
<dbReference type="PROSITE" id="PS50110">
    <property type="entry name" value="RESPONSE_REGULATORY"/>
    <property type="match status" value="1"/>
</dbReference>
<dbReference type="PANTHER" id="PTHR43214">
    <property type="entry name" value="TWO-COMPONENT RESPONSE REGULATOR"/>
    <property type="match status" value="1"/>
</dbReference>
<dbReference type="SUPFAM" id="SSF52172">
    <property type="entry name" value="CheY-like"/>
    <property type="match status" value="1"/>
</dbReference>
<dbReference type="Proteomes" id="UP000605992">
    <property type="component" value="Unassembled WGS sequence"/>
</dbReference>
<evidence type="ECO:0000256" key="4">
    <source>
        <dbReference type="ARBA" id="ARBA00023163"/>
    </source>
</evidence>
<feature type="domain" description="Response regulatory" evidence="7">
    <location>
        <begin position="3"/>
        <end position="119"/>
    </location>
</feature>
<sequence length="217" mass="23069">MTRVLIVDDHPVFRAGLRAVLGGEDSLEMVGEAANAAQAIAVARECGPDVVLMDLHLPDGSGIDVTRALLADHPGIAVLVLTMHEDEERLFAAMRAGARGYLVKGADQERIVAAIHAVAAGEVVFGRAIADQALAFLTGSAVRRRMEGPFPQLTEREVEVLALVGRGFSNADIARRLVLSEKTVRNHVSNVFAKIHVADRVQAAVKAREAGLIAEGT</sequence>
<evidence type="ECO:0000256" key="3">
    <source>
        <dbReference type="ARBA" id="ARBA00023125"/>
    </source>
</evidence>
<dbReference type="PROSITE" id="PS00622">
    <property type="entry name" value="HTH_LUXR_1"/>
    <property type="match status" value="1"/>
</dbReference>
<dbReference type="GO" id="GO:0003677">
    <property type="term" value="F:DNA binding"/>
    <property type="evidence" value="ECO:0007669"/>
    <property type="project" value="UniProtKB-KW"/>
</dbReference>